<gene>
    <name evidence="2" type="ORF">RI138_14780</name>
</gene>
<name>A0ABY9VWQ1_9ACTN</name>
<dbReference type="PANTHER" id="PTHR43689:SF8">
    <property type="entry name" value="ALPHA_BETA-HYDROLASES SUPERFAMILY PROTEIN"/>
    <property type="match status" value="1"/>
</dbReference>
<dbReference type="InterPro" id="IPR000073">
    <property type="entry name" value="AB_hydrolase_1"/>
</dbReference>
<dbReference type="GO" id="GO:0016787">
    <property type="term" value="F:hydrolase activity"/>
    <property type="evidence" value="ECO:0007669"/>
    <property type="project" value="UniProtKB-KW"/>
</dbReference>
<dbReference type="SUPFAM" id="SSF53474">
    <property type="entry name" value="alpha/beta-Hydrolases"/>
    <property type="match status" value="1"/>
</dbReference>
<evidence type="ECO:0000313" key="3">
    <source>
        <dbReference type="Proteomes" id="UP001303236"/>
    </source>
</evidence>
<proteinExistence type="predicted"/>
<dbReference type="Gene3D" id="3.40.50.1820">
    <property type="entry name" value="alpha/beta hydrolase"/>
    <property type="match status" value="1"/>
</dbReference>
<keyword evidence="3" id="KW-1185">Reference proteome</keyword>
<dbReference type="InterPro" id="IPR029058">
    <property type="entry name" value="AB_hydrolase_fold"/>
</dbReference>
<organism evidence="2 3">
    <name type="scientific">Streptomyces durocortorensis</name>
    <dbReference type="NCBI Taxonomy" id="2811104"/>
    <lineage>
        <taxon>Bacteria</taxon>
        <taxon>Bacillati</taxon>
        <taxon>Actinomycetota</taxon>
        <taxon>Actinomycetes</taxon>
        <taxon>Kitasatosporales</taxon>
        <taxon>Streptomycetaceae</taxon>
        <taxon>Streptomyces</taxon>
    </lineage>
</organism>
<evidence type="ECO:0000259" key="1">
    <source>
        <dbReference type="Pfam" id="PF12697"/>
    </source>
</evidence>
<reference evidence="2 3" key="1">
    <citation type="submission" date="2023-09" db="EMBL/GenBank/DDBJ databases">
        <title>Genome completion map analysis of the actinomycetes C11-1.</title>
        <authorList>
            <person name="Qin P."/>
            <person name="Guan P."/>
        </authorList>
    </citation>
    <scope>NUCLEOTIDE SEQUENCE [LARGE SCALE GENOMIC DNA]</scope>
    <source>
        <strain evidence="2 3">C11-1</strain>
    </source>
</reference>
<evidence type="ECO:0000313" key="2">
    <source>
        <dbReference type="EMBL" id="WNF27990.1"/>
    </source>
</evidence>
<dbReference type="Pfam" id="PF12697">
    <property type="entry name" value="Abhydrolase_6"/>
    <property type="match status" value="1"/>
</dbReference>
<keyword evidence="2" id="KW-0378">Hydrolase</keyword>
<protein>
    <submittedName>
        <fullName evidence="2">Alpha/beta hydrolase</fullName>
    </submittedName>
</protein>
<feature type="domain" description="AB hydrolase-1" evidence="1">
    <location>
        <begin position="20"/>
        <end position="236"/>
    </location>
</feature>
<dbReference type="EMBL" id="CP134500">
    <property type="protein sequence ID" value="WNF27990.1"/>
    <property type="molecule type" value="Genomic_DNA"/>
</dbReference>
<dbReference type="PANTHER" id="PTHR43689">
    <property type="entry name" value="HYDROLASE"/>
    <property type="match status" value="1"/>
</dbReference>
<accession>A0ABY9VWQ1</accession>
<dbReference type="Proteomes" id="UP001303236">
    <property type="component" value="Chromosome"/>
</dbReference>
<sequence length="259" mass="29209">MSEILPRLRRPARSDTPVRVLLLHGLGGKSTVWDRFVDRADETFELWDADLPWRAMSDSDGWGSLPDPAQILVDLVGDEFDAVVAHSYAANLLTEAVAAGRIAPRPTVLVSPFYRASTREFDWSVISYYLNDFHRVFEEALEVGETGRFAKSHRDWMALRLRDQIGPYGWMRFFETYLRSPFLDLDAVRSPLLVLSGAKDIAARPEDGRALASGVPYARFELLDGCRHFPMVERPAHVTRLVCDFLAAAVSPSPRLEMS</sequence>